<accession>A0ABQ1FEC4</accession>
<gene>
    <name evidence="1" type="ORF">GCM10010923_17040</name>
</gene>
<dbReference type="RefSeq" id="WP_188642292.1">
    <property type="nucleotide sequence ID" value="NZ_BMID01000001.1"/>
</dbReference>
<name>A0ABQ1FEC4_9SPHN</name>
<evidence type="ECO:0000313" key="1">
    <source>
        <dbReference type="EMBL" id="GGA07596.1"/>
    </source>
</evidence>
<organism evidence="1 2">
    <name type="scientific">Blastomonas marina</name>
    <dbReference type="NCBI Taxonomy" id="1867408"/>
    <lineage>
        <taxon>Bacteria</taxon>
        <taxon>Pseudomonadati</taxon>
        <taxon>Pseudomonadota</taxon>
        <taxon>Alphaproteobacteria</taxon>
        <taxon>Sphingomonadales</taxon>
        <taxon>Sphingomonadaceae</taxon>
        <taxon>Blastomonas</taxon>
    </lineage>
</organism>
<dbReference type="EMBL" id="BMID01000001">
    <property type="protein sequence ID" value="GGA07596.1"/>
    <property type="molecule type" value="Genomic_DNA"/>
</dbReference>
<dbReference type="Proteomes" id="UP000603317">
    <property type="component" value="Unassembled WGS sequence"/>
</dbReference>
<comment type="caution">
    <text evidence="1">The sequence shown here is derived from an EMBL/GenBank/DDBJ whole genome shotgun (WGS) entry which is preliminary data.</text>
</comment>
<proteinExistence type="predicted"/>
<reference evidence="2" key="1">
    <citation type="journal article" date="2019" name="Int. J. Syst. Evol. Microbiol.">
        <title>The Global Catalogue of Microorganisms (GCM) 10K type strain sequencing project: providing services to taxonomists for standard genome sequencing and annotation.</title>
        <authorList>
            <consortium name="The Broad Institute Genomics Platform"/>
            <consortium name="The Broad Institute Genome Sequencing Center for Infectious Disease"/>
            <person name="Wu L."/>
            <person name="Ma J."/>
        </authorList>
    </citation>
    <scope>NUCLEOTIDE SEQUENCE [LARGE SCALE GENOMIC DNA]</scope>
    <source>
        <strain evidence="2">CGMCC 1.15297</strain>
    </source>
</reference>
<keyword evidence="2" id="KW-1185">Reference proteome</keyword>
<evidence type="ECO:0000313" key="2">
    <source>
        <dbReference type="Proteomes" id="UP000603317"/>
    </source>
</evidence>
<protein>
    <submittedName>
        <fullName evidence="1">Uncharacterized protein</fullName>
    </submittedName>
</protein>
<sequence>MSDKSKQALDFVRSVELPPEDKAFDRAIARARDDVGPMADDPEGDETASVVGGSLASFTANLTGQNRSDTKNATLFAQLAADAAFDRQSQPMEWYHQYVEVLSQIGWNRPGFNFSSYTSGGTTVQLDQAVLTILGGLATANEIAMVAATMEALKEMSDDSKQMTVWDSKSSDGSKGNFQILPCTREDNGDVAMILTGMQFTAHHSEKRFLWFSWSSDSIKIVQAAARFVLNEDIYKEVRKAIVERLGERATKYVAEIPLGD</sequence>